<proteinExistence type="predicted"/>
<feature type="chain" id="PRO_5045980270" evidence="1">
    <location>
        <begin position="21"/>
        <end position="111"/>
    </location>
</feature>
<dbReference type="Proteomes" id="UP001501757">
    <property type="component" value="Unassembled WGS sequence"/>
</dbReference>
<feature type="signal peptide" evidence="1">
    <location>
        <begin position="1"/>
        <end position="20"/>
    </location>
</feature>
<organism evidence="2 3">
    <name type="scientific">Bowmanella denitrificans</name>
    <dbReference type="NCBI Taxonomy" id="366582"/>
    <lineage>
        <taxon>Bacteria</taxon>
        <taxon>Pseudomonadati</taxon>
        <taxon>Pseudomonadota</taxon>
        <taxon>Gammaproteobacteria</taxon>
        <taxon>Alteromonadales</taxon>
        <taxon>Alteromonadaceae</taxon>
        <taxon>Bowmanella</taxon>
    </lineage>
</organism>
<evidence type="ECO:0000256" key="1">
    <source>
        <dbReference type="SAM" id="SignalP"/>
    </source>
</evidence>
<comment type="caution">
    <text evidence="2">The sequence shown here is derived from an EMBL/GenBank/DDBJ whole genome shotgun (WGS) entry which is preliminary data.</text>
</comment>
<keyword evidence="3" id="KW-1185">Reference proteome</keyword>
<gene>
    <name evidence="2" type="ORF">GCM10009092_36490</name>
</gene>
<reference evidence="2 3" key="1">
    <citation type="journal article" date="2019" name="Int. J. Syst. Evol. Microbiol.">
        <title>The Global Catalogue of Microorganisms (GCM) 10K type strain sequencing project: providing services to taxonomists for standard genome sequencing and annotation.</title>
        <authorList>
            <consortium name="The Broad Institute Genomics Platform"/>
            <consortium name="The Broad Institute Genome Sequencing Center for Infectious Disease"/>
            <person name="Wu L."/>
            <person name="Ma J."/>
        </authorList>
    </citation>
    <scope>NUCLEOTIDE SEQUENCE [LARGE SCALE GENOMIC DNA]</scope>
    <source>
        <strain evidence="2 3">JCM 13378</strain>
    </source>
</reference>
<keyword evidence="1" id="KW-0732">Signal</keyword>
<protein>
    <submittedName>
        <fullName evidence="2">Uncharacterized protein</fullName>
    </submittedName>
</protein>
<sequence>MKTLIAGVMMTGMIASGAFAAEQVTYKYPTKAASGSSYAKYIFVSATNGTQFCKEMRGNSNDRIVAGEMLCGEDESSYAEFDPVSQTWQVKSTGSKNQCYPVFKEITCSHR</sequence>
<dbReference type="EMBL" id="BAAAEI010000023">
    <property type="protein sequence ID" value="GAA0368936.1"/>
    <property type="molecule type" value="Genomic_DNA"/>
</dbReference>
<evidence type="ECO:0000313" key="2">
    <source>
        <dbReference type="EMBL" id="GAA0368936.1"/>
    </source>
</evidence>
<evidence type="ECO:0000313" key="3">
    <source>
        <dbReference type="Proteomes" id="UP001501757"/>
    </source>
</evidence>
<accession>A0ABN0XNT4</accession>
<dbReference type="RefSeq" id="WP_343846910.1">
    <property type="nucleotide sequence ID" value="NZ_BAAAEI010000023.1"/>
</dbReference>
<name>A0ABN0XNT4_9ALTE</name>